<protein>
    <submittedName>
        <fullName evidence="1">Uncharacterized protein</fullName>
    </submittedName>
</protein>
<evidence type="ECO:0000313" key="2">
    <source>
        <dbReference type="Proteomes" id="UP000250140"/>
    </source>
</evidence>
<accession>A0A8E2F1K0</accession>
<proteinExistence type="predicted"/>
<dbReference type="Proteomes" id="UP000250140">
    <property type="component" value="Unassembled WGS sequence"/>
</dbReference>
<dbReference type="AlphaFoldDB" id="A0A8E2F1K0"/>
<keyword evidence="2" id="KW-1185">Reference proteome</keyword>
<sequence length="148" mass="16151">MAWTAEVLELPRGTHRHLSPHFAKKKDRNKLHRGGIGVTVLRSCFREVLRESKSRPALCGGIGCLCQAGICARLHTKDWASIILRPAKAGSCACAEELRGHIAGEHATREVAGSISVSEGVQMHCFSTGRRKNFEAIQIFYCAPNGPC</sequence>
<gene>
    <name evidence="1" type="ORF">AOQ84DRAFT_32029</name>
</gene>
<reference evidence="1 2" key="1">
    <citation type="journal article" date="2016" name="Nat. Commun.">
        <title>Ectomycorrhizal ecology is imprinted in the genome of the dominant symbiotic fungus Cenococcum geophilum.</title>
        <authorList>
            <consortium name="DOE Joint Genome Institute"/>
            <person name="Peter M."/>
            <person name="Kohler A."/>
            <person name="Ohm R.A."/>
            <person name="Kuo A."/>
            <person name="Krutzmann J."/>
            <person name="Morin E."/>
            <person name="Arend M."/>
            <person name="Barry K.W."/>
            <person name="Binder M."/>
            <person name="Choi C."/>
            <person name="Clum A."/>
            <person name="Copeland A."/>
            <person name="Grisel N."/>
            <person name="Haridas S."/>
            <person name="Kipfer T."/>
            <person name="LaButti K."/>
            <person name="Lindquist E."/>
            <person name="Lipzen A."/>
            <person name="Maire R."/>
            <person name="Meier B."/>
            <person name="Mihaltcheva S."/>
            <person name="Molinier V."/>
            <person name="Murat C."/>
            <person name="Poggeler S."/>
            <person name="Quandt C.A."/>
            <person name="Sperisen C."/>
            <person name="Tritt A."/>
            <person name="Tisserant E."/>
            <person name="Crous P.W."/>
            <person name="Henrissat B."/>
            <person name="Nehls U."/>
            <person name="Egli S."/>
            <person name="Spatafora J.W."/>
            <person name="Grigoriev I.V."/>
            <person name="Martin F.M."/>
        </authorList>
    </citation>
    <scope>NUCLEOTIDE SEQUENCE [LARGE SCALE GENOMIC DNA]</scope>
    <source>
        <strain evidence="1 2">CBS 207.34</strain>
    </source>
</reference>
<evidence type="ECO:0000313" key="1">
    <source>
        <dbReference type="EMBL" id="OCL08887.1"/>
    </source>
</evidence>
<organism evidence="1 2">
    <name type="scientific">Glonium stellatum</name>
    <dbReference type="NCBI Taxonomy" id="574774"/>
    <lineage>
        <taxon>Eukaryota</taxon>
        <taxon>Fungi</taxon>
        <taxon>Dikarya</taxon>
        <taxon>Ascomycota</taxon>
        <taxon>Pezizomycotina</taxon>
        <taxon>Dothideomycetes</taxon>
        <taxon>Pleosporomycetidae</taxon>
        <taxon>Gloniales</taxon>
        <taxon>Gloniaceae</taxon>
        <taxon>Glonium</taxon>
    </lineage>
</organism>
<name>A0A8E2F1K0_9PEZI</name>
<dbReference type="EMBL" id="KV749566">
    <property type="protein sequence ID" value="OCL08887.1"/>
    <property type="molecule type" value="Genomic_DNA"/>
</dbReference>